<evidence type="ECO:0000313" key="3">
    <source>
        <dbReference type="Proteomes" id="UP001500755"/>
    </source>
</evidence>
<organism evidence="2 3">
    <name type="scientific">Brevibacterium samyangense</name>
    <dbReference type="NCBI Taxonomy" id="366888"/>
    <lineage>
        <taxon>Bacteria</taxon>
        <taxon>Bacillati</taxon>
        <taxon>Actinomycetota</taxon>
        <taxon>Actinomycetes</taxon>
        <taxon>Micrococcales</taxon>
        <taxon>Brevibacteriaceae</taxon>
        <taxon>Brevibacterium</taxon>
    </lineage>
</organism>
<reference evidence="3" key="1">
    <citation type="journal article" date="2019" name="Int. J. Syst. Evol. Microbiol.">
        <title>The Global Catalogue of Microorganisms (GCM) 10K type strain sequencing project: providing services to taxonomists for standard genome sequencing and annotation.</title>
        <authorList>
            <consortium name="The Broad Institute Genomics Platform"/>
            <consortium name="The Broad Institute Genome Sequencing Center for Infectious Disease"/>
            <person name="Wu L."/>
            <person name="Ma J."/>
        </authorList>
    </citation>
    <scope>NUCLEOTIDE SEQUENCE [LARGE SCALE GENOMIC DNA]</scope>
    <source>
        <strain evidence="3">JCM 14546</strain>
    </source>
</reference>
<dbReference type="EMBL" id="BAAANO010000008">
    <property type="protein sequence ID" value="GAA2002923.1"/>
    <property type="molecule type" value="Genomic_DNA"/>
</dbReference>
<proteinExistence type="predicted"/>
<protein>
    <recommendedName>
        <fullName evidence="4">DUF559 domain-containing protein</fullName>
    </recommendedName>
</protein>
<evidence type="ECO:0000313" key="2">
    <source>
        <dbReference type="EMBL" id="GAA2002923.1"/>
    </source>
</evidence>
<feature type="region of interest" description="Disordered" evidence="1">
    <location>
        <begin position="146"/>
        <end position="203"/>
    </location>
</feature>
<comment type="caution">
    <text evidence="2">The sequence shown here is derived from an EMBL/GenBank/DDBJ whole genome shotgun (WGS) entry which is preliminary data.</text>
</comment>
<accession>A0ABP5EN09</accession>
<sequence length="423" mass="46780">MGTHAVLAATPCGTVPAMQNMFTAAEARNAGIDGHRISSANTCCLIRPAYGVYEVVTECPVPAHSWVRVWIDRPDLIDRRRRLGVDAQFDNNLLRARMIGVLAHMRSRAVGDAVSHRTAALLHGFPRTSTPQCVEVTHVSKAKSLKENEQLRVRRAAAAASPSAEATTSSHGSSTPLVGPVDRIGRPTRRSPVTPPLQLRRHKRPLPADHVEEFVFHHGEHFVRPGFRITTAARTATDIMMSGDPVEALMVADAYLAHDRHHPYAVLSVPTRRTQTAYVIEERRGELLSVFEALPRGPGSARFRQTLAWATGLAGSPLESHAAYVLHVLGIDFEQQVELFDRAGMFIGRTDFFLRDYGLALEVDGRSTYIRTDGTVDPDKVEAEKARNDAFVRAGYRTLRVGWSHVRQPHRLRAALRDMGVVV</sequence>
<dbReference type="Proteomes" id="UP001500755">
    <property type="component" value="Unassembled WGS sequence"/>
</dbReference>
<gene>
    <name evidence="2" type="ORF">GCM10009755_09830</name>
</gene>
<evidence type="ECO:0008006" key="4">
    <source>
        <dbReference type="Google" id="ProtNLM"/>
    </source>
</evidence>
<name>A0ABP5EN09_9MICO</name>
<keyword evidence="3" id="KW-1185">Reference proteome</keyword>
<feature type="compositionally biased region" description="Low complexity" evidence="1">
    <location>
        <begin position="156"/>
        <end position="170"/>
    </location>
</feature>
<evidence type="ECO:0000256" key="1">
    <source>
        <dbReference type="SAM" id="MobiDB-lite"/>
    </source>
</evidence>